<dbReference type="Proteomes" id="UP001156831">
    <property type="component" value="Unassembled WGS sequence"/>
</dbReference>
<dbReference type="Gene3D" id="2.10.109.10">
    <property type="entry name" value="Umud Fragment, subunit A"/>
    <property type="match status" value="1"/>
</dbReference>
<evidence type="ECO:0000256" key="4">
    <source>
        <dbReference type="SAM" id="MobiDB-lite"/>
    </source>
</evidence>
<keyword evidence="7" id="KW-1185">Reference proteome</keyword>
<dbReference type="Gene3D" id="1.10.260.40">
    <property type="entry name" value="lambda repressor-like DNA-binding domains"/>
    <property type="match status" value="1"/>
</dbReference>
<name>A0ABT6JN86_9GAMM</name>
<evidence type="ECO:0000313" key="7">
    <source>
        <dbReference type="Proteomes" id="UP001156831"/>
    </source>
</evidence>
<comment type="caution">
    <text evidence="6">The sequence shown here is derived from an EMBL/GenBank/DDBJ whole genome shotgun (WGS) entry which is preliminary data.</text>
</comment>
<evidence type="ECO:0000313" key="6">
    <source>
        <dbReference type="EMBL" id="MDH5832148.1"/>
    </source>
</evidence>
<accession>A0ABT6JN86</accession>
<evidence type="ECO:0000256" key="2">
    <source>
        <dbReference type="ARBA" id="ARBA00023125"/>
    </source>
</evidence>
<dbReference type="CDD" id="cd06529">
    <property type="entry name" value="S24_LexA-like"/>
    <property type="match status" value="1"/>
</dbReference>
<dbReference type="InterPro" id="IPR001387">
    <property type="entry name" value="Cro/C1-type_HTH"/>
</dbReference>
<dbReference type="RefSeq" id="WP_280603165.1">
    <property type="nucleotide sequence ID" value="NZ_JARXRN010000029.1"/>
</dbReference>
<dbReference type="InterPro" id="IPR036286">
    <property type="entry name" value="LexA/Signal_pep-like_sf"/>
</dbReference>
<keyword evidence="1" id="KW-0805">Transcription regulation</keyword>
<dbReference type="Pfam" id="PF00717">
    <property type="entry name" value="Peptidase_S24"/>
    <property type="match status" value="1"/>
</dbReference>
<dbReference type="SMART" id="SM00530">
    <property type="entry name" value="HTH_XRE"/>
    <property type="match status" value="1"/>
</dbReference>
<dbReference type="InterPro" id="IPR039418">
    <property type="entry name" value="LexA-like"/>
</dbReference>
<dbReference type="PANTHER" id="PTHR40661">
    <property type="match status" value="1"/>
</dbReference>
<sequence length="250" mass="28095">MAKLPVRANDKASKPTPADLQAAGRLRSLWDAAKNERKQHGQRLTQTMVGDLLDIGQSAVSQYLNGEIPLNYRALLAFSEVLGVPPSSIRADLPEQQLGVREEPVPYGTADQWADITAYGQQVAAGDGMTPEEYADTHSLKFKRSSLRRKGLFDRKLSVFYARGDSMEPRIHDGDALLFDTSDTSPRDGHIYVVKFEGTYMVKRLHQYGKQWFLTSDNTADPKWRKPVPVEPGDHIELVGRVRWIGSWED</sequence>
<dbReference type="EMBL" id="JARXRN010000029">
    <property type="protein sequence ID" value="MDH5832148.1"/>
    <property type="molecule type" value="Genomic_DNA"/>
</dbReference>
<evidence type="ECO:0000259" key="5">
    <source>
        <dbReference type="PROSITE" id="PS50943"/>
    </source>
</evidence>
<keyword evidence="3" id="KW-0804">Transcription</keyword>
<dbReference type="SUPFAM" id="SSF47413">
    <property type="entry name" value="lambda repressor-like DNA-binding domains"/>
    <property type="match status" value="1"/>
</dbReference>
<reference evidence="6 7" key="1">
    <citation type="submission" date="2023-04" db="EMBL/GenBank/DDBJ databases">
        <title>Luteimonas sp. M1R5S18.</title>
        <authorList>
            <person name="Sun J.-Q."/>
        </authorList>
    </citation>
    <scope>NUCLEOTIDE SEQUENCE [LARGE SCALE GENOMIC DNA]</scope>
    <source>
        <strain evidence="6 7">M1R5S18</strain>
    </source>
</reference>
<protein>
    <submittedName>
        <fullName evidence="6">XRE family transcriptional regulator</fullName>
    </submittedName>
</protein>
<evidence type="ECO:0000256" key="1">
    <source>
        <dbReference type="ARBA" id="ARBA00023015"/>
    </source>
</evidence>
<dbReference type="CDD" id="cd00093">
    <property type="entry name" value="HTH_XRE"/>
    <property type="match status" value="1"/>
</dbReference>
<evidence type="ECO:0000256" key="3">
    <source>
        <dbReference type="ARBA" id="ARBA00023163"/>
    </source>
</evidence>
<dbReference type="PROSITE" id="PS50943">
    <property type="entry name" value="HTH_CROC1"/>
    <property type="match status" value="1"/>
</dbReference>
<feature type="domain" description="HTH cro/C1-type" evidence="5">
    <location>
        <begin position="34"/>
        <end position="89"/>
    </location>
</feature>
<proteinExistence type="predicted"/>
<gene>
    <name evidence="6" type="ORF">QFW80_16645</name>
</gene>
<organism evidence="6 7">
    <name type="scientific">Luteimonas rhizosphaericola</name>
    <dbReference type="NCBI Taxonomy" id="3042024"/>
    <lineage>
        <taxon>Bacteria</taxon>
        <taxon>Pseudomonadati</taxon>
        <taxon>Pseudomonadota</taxon>
        <taxon>Gammaproteobacteria</taxon>
        <taxon>Lysobacterales</taxon>
        <taxon>Lysobacteraceae</taxon>
        <taxon>Luteimonas</taxon>
    </lineage>
</organism>
<dbReference type="SUPFAM" id="SSF51306">
    <property type="entry name" value="LexA/Signal peptidase"/>
    <property type="match status" value="1"/>
</dbReference>
<keyword evidence="2" id="KW-0238">DNA-binding</keyword>
<dbReference type="InterPro" id="IPR010982">
    <property type="entry name" value="Lambda_DNA-bd_dom_sf"/>
</dbReference>
<dbReference type="InterPro" id="IPR015927">
    <property type="entry name" value="Peptidase_S24_S26A/B/C"/>
</dbReference>
<feature type="region of interest" description="Disordered" evidence="4">
    <location>
        <begin position="1"/>
        <end position="23"/>
    </location>
</feature>
<dbReference type="PANTHER" id="PTHR40661:SF3">
    <property type="entry name" value="FELS-1 PROPHAGE TRANSCRIPTIONAL REGULATOR"/>
    <property type="match status" value="1"/>
</dbReference>
<dbReference type="Pfam" id="PF01381">
    <property type="entry name" value="HTH_3"/>
    <property type="match status" value="1"/>
</dbReference>